<evidence type="ECO:0000313" key="2">
    <source>
        <dbReference type="EMBL" id="EYF06835.1"/>
    </source>
</evidence>
<name>A0A017TDD8_9BACT</name>
<evidence type="ECO:0000256" key="1">
    <source>
        <dbReference type="SAM" id="MobiDB-lite"/>
    </source>
</evidence>
<accession>A0A017TDD8</accession>
<keyword evidence="3" id="KW-1185">Reference proteome</keyword>
<protein>
    <submittedName>
        <fullName evidence="2">Uncharacterized protein</fullName>
    </submittedName>
</protein>
<dbReference type="EMBL" id="ASRX01000014">
    <property type="protein sequence ID" value="EYF06835.1"/>
    <property type="molecule type" value="Genomic_DNA"/>
</dbReference>
<gene>
    <name evidence="2" type="ORF">CAP_1532</name>
</gene>
<feature type="region of interest" description="Disordered" evidence="1">
    <location>
        <begin position="338"/>
        <end position="361"/>
    </location>
</feature>
<organism evidence="2 3">
    <name type="scientific">Chondromyces apiculatus DSM 436</name>
    <dbReference type="NCBI Taxonomy" id="1192034"/>
    <lineage>
        <taxon>Bacteria</taxon>
        <taxon>Pseudomonadati</taxon>
        <taxon>Myxococcota</taxon>
        <taxon>Polyangia</taxon>
        <taxon>Polyangiales</taxon>
        <taxon>Polyangiaceae</taxon>
        <taxon>Chondromyces</taxon>
    </lineage>
</organism>
<dbReference type="AlphaFoldDB" id="A0A017TDD8"/>
<reference evidence="2 3" key="1">
    <citation type="submission" date="2013-05" db="EMBL/GenBank/DDBJ databases">
        <title>Genome assembly of Chondromyces apiculatus DSM 436.</title>
        <authorList>
            <person name="Sharma G."/>
            <person name="Khatri I."/>
            <person name="Kaur C."/>
            <person name="Mayilraj S."/>
            <person name="Subramanian S."/>
        </authorList>
    </citation>
    <scope>NUCLEOTIDE SEQUENCE [LARGE SCALE GENOMIC DNA]</scope>
    <source>
        <strain evidence="2 3">DSM 436</strain>
    </source>
</reference>
<proteinExistence type="predicted"/>
<dbReference type="STRING" id="1192034.CAP_1532"/>
<dbReference type="Proteomes" id="UP000019678">
    <property type="component" value="Unassembled WGS sequence"/>
</dbReference>
<feature type="region of interest" description="Disordered" evidence="1">
    <location>
        <begin position="1"/>
        <end position="25"/>
    </location>
</feature>
<comment type="caution">
    <text evidence="2">The sequence shown here is derived from an EMBL/GenBank/DDBJ whole genome shotgun (WGS) entry which is preliminary data.</text>
</comment>
<sequence length="626" mass="70203">MRDSRFDEADAWDQYNRPTPEQVERARANARSLAEGLAEVTLLEQAEDTLKTQPWGLRHAFHDAFVAAARETPERQAAWSRALEEAFADARGALVTGLTDKMDRREVEGASQAWREESDPFSVWGRWAPEVYFDRSYIWHWGAVLTRVQPVEGLRALETLPYPALINEVLVLQCREDRELIEELIVASPPVFDEQGDWGPERSVAALLVVNLIAAHMNALHDALSRATRTSGNKREQPGADATLKGFEERELPNWITRVFGLLLRRSDGLRIALGYLGYLVRTTLLGREQQYGSTERWGAHESTLGGLVKVLRDAGVSVAQVREAWCAAEELAMHKETEDAKRNRVHPRSSGRRGEREGEGARTLRANGFPLLCGAAVMLGGDPTSDAEILLFWSWFEELLQGRDPGLSLVIQGRSLMEVLQHFGFLLAKLPDPGALVRVAYAKLEPQRRRARFAFYYDERCHDLESVILLRVALSAASYWLDREKPGEQADAARSLFMWIYERARALWLTAVLDSGQSTRELVTSCFAWVPLLFGESRGEAFKQIIPPLANDACMLVDACVNVRLNGIEAEKLRVLVADAGADLDAALRDVYQWSELTGRKEEVSEGLQKLAEELGIKFNAPEDG</sequence>
<evidence type="ECO:0000313" key="3">
    <source>
        <dbReference type="Proteomes" id="UP000019678"/>
    </source>
</evidence>